<feature type="region of interest" description="Disordered" evidence="1">
    <location>
        <begin position="418"/>
        <end position="591"/>
    </location>
</feature>
<feature type="transmembrane region" description="Helical" evidence="2">
    <location>
        <begin position="881"/>
        <end position="905"/>
    </location>
</feature>
<sequence length="1145" mass="117159">MTGQRRALIIANDLYENDGLRHLLSPAADAEALGRVLGDAEIGGFDVRVVHNEPAHVMGAHVEDLFSEAKPDDVLLVHFSGHGLKSESGELYFAARNTRPNRLGSTALSADFVQRCMRASRSRSIVLLLDCCYGGAFGQGVAVRAAGDVNVLDSFPGGRLGGGRGRAVISASTSMEYAFEGDRLADERGPAPSVFTTALVEGLSTGEADRDEDGWVSLNELYEYVFDRVRDRNPNQTPSRDVEMQGELYLARSRRRRLRPQPIPAAVRAAMTDANMFSRLGAVTELRTRLLSDNLPVALGAFEALREIAGNDIQYVAEAAAVALREVAIRPAEAELRFEAVAGGTEPAARVLPLLGPPLARACAYQASESWILVTETAAGPSVSVRARGTGAHRGTLTVKGPTGEVAVPVEVRVRAATAAQPEPASRPATTGPLAAPPPESSRPLHAPPVPVPEGSAPLQARAVPAPEAVAPEATTPRGLAAPPAATATPQTAPPRGLAAPPATTATPQTAPPERAAPSEPAAPSAPAASAPRRAAPPPEVMAAREGAAPPDMAAPVVASAPPETTAPRQVPLAAPPVSAGPRPSPAPPAEQYRVQPVASRMPASTAEPHRVQPVASPMEPVPVPLAEARTPWWAAALLCAGALVLVVLNWPGSTGERVAWLDEETGWKIYRTPDDPFILASVLALAGALAAPLVARGAKVALGVLAGGAGFLALTSATLLVAEISGEETGYWIASLAIGAALATLALFVARPHGPFGWPAWPAAALVVAGGLLLVAGSSVTHESVSIMGVTYGVDALGPLALAAVAMLALAAGDRPTRRFLGAAAAAVTLLGVVDLIPAWNADMHAGFSLGLAGNILVFGALAVGLPLMPRGNRSTAPRASWGSVVGLVGAALLLLFVNGHAILEGQSLWYDSYEGSAGVLRQSYDGTVYAALLMLAAALLSRAGGAVTAYAVGGVTATAALFATTGLVVLSGGFGYGPSSTVWAVSLGAALAVLLGVAVASTRLRHGLALGRPAPVPAVLLGAAFVALLVPQFVAFDDDTSAGGYIGPLVLLLPLVPAALGAVAAAGRDPDARRVAVGATTAYGTLFAIACFYPIITDNARRYFVAMLVAHLLLAAAALAATPPRAALRATGRAHPAPPTPTP</sequence>
<gene>
    <name evidence="4" type="ORF">Pa4123_48430</name>
</gene>
<dbReference type="PROSITE" id="PS00018">
    <property type="entry name" value="EF_HAND_1"/>
    <property type="match status" value="1"/>
</dbReference>
<feature type="transmembrane region" description="Helical" evidence="2">
    <location>
        <begin position="797"/>
        <end position="814"/>
    </location>
</feature>
<dbReference type="PANTHER" id="PTHR22576">
    <property type="entry name" value="MUCOSA ASSOCIATED LYMPHOID TISSUE LYMPHOMA TRANSLOCATION PROTEIN 1/PARACASPASE"/>
    <property type="match status" value="1"/>
</dbReference>
<feature type="transmembrane region" description="Helical" evidence="2">
    <location>
        <begin position="703"/>
        <end position="725"/>
    </location>
</feature>
<dbReference type="InterPro" id="IPR011600">
    <property type="entry name" value="Pept_C14_caspase"/>
</dbReference>
<dbReference type="InterPro" id="IPR029030">
    <property type="entry name" value="Caspase-like_dom_sf"/>
</dbReference>
<feature type="transmembrane region" description="Helical" evidence="2">
    <location>
        <begin position="1104"/>
        <end position="1123"/>
    </location>
</feature>
<feature type="compositionally biased region" description="Low complexity" evidence="1">
    <location>
        <begin position="461"/>
        <end position="534"/>
    </location>
</feature>
<dbReference type="PANTHER" id="PTHR22576:SF37">
    <property type="entry name" value="MUCOSA-ASSOCIATED LYMPHOID TISSUE LYMPHOMA TRANSLOCATION PROTEIN 1"/>
    <property type="match status" value="1"/>
</dbReference>
<dbReference type="SUPFAM" id="SSF52129">
    <property type="entry name" value="Caspase-like"/>
    <property type="match status" value="1"/>
</dbReference>
<feature type="transmembrane region" description="Helical" evidence="2">
    <location>
        <begin position="949"/>
        <end position="972"/>
    </location>
</feature>
<keyword evidence="2" id="KW-0812">Transmembrane</keyword>
<feature type="compositionally biased region" description="Pro residues" evidence="1">
    <location>
        <begin position="435"/>
        <end position="452"/>
    </location>
</feature>
<evidence type="ECO:0000256" key="2">
    <source>
        <dbReference type="SAM" id="Phobius"/>
    </source>
</evidence>
<proteinExistence type="predicted"/>
<feature type="transmembrane region" description="Helical" evidence="2">
    <location>
        <begin position="1016"/>
        <end position="1038"/>
    </location>
</feature>
<feature type="transmembrane region" description="Helical" evidence="2">
    <location>
        <begin position="1077"/>
        <end position="1098"/>
    </location>
</feature>
<feature type="transmembrane region" description="Helical" evidence="2">
    <location>
        <begin position="847"/>
        <end position="869"/>
    </location>
</feature>
<dbReference type="InterPro" id="IPR018247">
    <property type="entry name" value="EF_Hand_1_Ca_BS"/>
</dbReference>
<feature type="transmembrane region" description="Helical" evidence="2">
    <location>
        <begin position="821"/>
        <end position="841"/>
    </location>
</feature>
<reference evidence="4" key="1">
    <citation type="submission" date="2022-12" db="EMBL/GenBank/DDBJ databases">
        <title>New Phytohabitans aurantiacus sp. RD004123 nov., an actinomycete isolated from soil.</title>
        <authorList>
            <person name="Triningsih D.W."/>
            <person name="Harunari E."/>
            <person name="Igarashi Y."/>
        </authorList>
    </citation>
    <scope>NUCLEOTIDE SEQUENCE</scope>
    <source>
        <strain evidence="4">RD004123</strain>
    </source>
</reference>
<keyword evidence="2" id="KW-1133">Transmembrane helix</keyword>
<dbReference type="RefSeq" id="WP_281899327.1">
    <property type="nucleotide sequence ID" value="NZ_BSDI01000025.1"/>
</dbReference>
<evidence type="ECO:0000259" key="3">
    <source>
        <dbReference type="Pfam" id="PF00656"/>
    </source>
</evidence>
<keyword evidence="2" id="KW-0472">Membrane</keyword>
<name>A0ABQ5R069_9ACTN</name>
<dbReference type="Proteomes" id="UP001144280">
    <property type="component" value="Unassembled WGS sequence"/>
</dbReference>
<feature type="transmembrane region" description="Helical" evidence="2">
    <location>
        <begin position="1044"/>
        <end position="1065"/>
    </location>
</feature>
<dbReference type="Gene3D" id="3.40.50.1460">
    <property type="match status" value="1"/>
</dbReference>
<accession>A0ABQ5R069</accession>
<organism evidence="4 5">
    <name type="scientific">Phytohabitans aurantiacus</name>
    <dbReference type="NCBI Taxonomy" id="3016789"/>
    <lineage>
        <taxon>Bacteria</taxon>
        <taxon>Bacillati</taxon>
        <taxon>Actinomycetota</taxon>
        <taxon>Actinomycetes</taxon>
        <taxon>Micromonosporales</taxon>
        <taxon>Micromonosporaceae</taxon>
    </lineage>
</organism>
<comment type="caution">
    <text evidence="4">The sequence shown here is derived from an EMBL/GenBank/DDBJ whole genome shotgun (WGS) entry which is preliminary data.</text>
</comment>
<dbReference type="Pfam" id="PF00656">
    <property type="entry name" value="Peptidase_C14"/>
    <property type="match status" value="1"/>
</dbReference>
<evidence type="ECO:0000256" key="1">
    <source>
        <dbReference type="SAM" id="MobiDB-lite"/>
    </source>
</evidence>
<evidence type="ECO:0000313" key="5">
    <source>
        <dbReference type="Proteomes" id="UP001144280"/>
    </source>
</evidence>
<dbReference type="NCBIfam" id="NF047832">
    <property type="entry name" value="caspase_w_EACC1"/>
    <property type="match status" value="1"/>
</dbReference>
<feature type="compositionally biased region" description="Low complexity" evidence="1">
    <location>
        <begin position="548"/>
        <end position="568"/>
    </location>
</feature>
<feature type="transmembrane region" description="Helical" evidence="2">
    <location>
        <begin position="757"/>
        <end position="777"/>
    </location>
</feature>
<feature type="transmembrane region" description="Helical" evidence="2">
    <location>
        <begin position="731"/>
        <end position="750"/>
    </location>
</feature>
<feature type="transmembrane region" description="Helical" evidence="2">
    <location>
        <begin position="984"/>
        <end position="1004"/>
    </location>
</feature>
<feature type="transmembrane region" description="Helical" evidence="2">
    <location>
        <begin position="678"/>
        <end position="696"/>
    </location>
</feature>
<keyword evidence="5" id="KW-1185">Reference proteome</keyword>
<protein>
    <recommendedName>
        <fullName evidence="3">Peptidase C14 caspase domain-containing protein</fullName>
    </recommendedName>
</protein>
<feature type="transmembrane region" description="Helical" evidence="2">
    <location>
        <begin position="925"/>
        <end position="942"/>
    </location>
</feature>
<feature type="domain" description="Peptidase C14 caspase" evidence="3">
    <location>
        <begin position="5"/>
        <end position="242"/>
    </location>
</feature>
<dbReference type="InterPro" id="IPR052039">
    <property type="entry name" value="Caspase-related_regulators"/>
</dbReference>
<dbReference type="EMBL" id="BSDI01000025">
    <property type="protein sequence ID" value="GLH99567.1"/>
    <property type="molecule type" value="Genomic_DNA"/>
</dbReference>
<evidence type="ECO:0000313" key="4">
    <source>
        <dbReference type="EMBL" id="GLH99567.1"/>
    </source>
</evidence>